<keyword evidence="4 8" id="KW-0285">Flavoprotein</keyword>
<evidence type="ECO:0000259" key="9">
    <source>
        <dbReference type="PROSITE" id="PS51387"/>
    </source>
</evidence>
<protein>
    <recommendedName>
        <fullName evidence="8">L-gulonolactone oxidase</fullName>
        <shortName evidence="8">LGO</shortName>
        <ecNumber evidence="8">1.1.3.8</ecNumber>
    </recommendedName>
</protein>
<evidence type="ECO:0000313" key="10">
    <source>
        <dbReference type="EMBL" id="KAF8763889.1"/>
    </source>
</evidence>
<reference evidence="10" key="1">
    <citation type="journal article" date="2020" name="bioRxiv">
        <title>Chromosome-level reference genome of the European wasp spider Argiope bruennichi: a resource for studies on range expansion and evolutionary adaptation.</title>
        <authorList>
            <person name="Sheffer M.M."/>
            <person name="Hoppe A."/>
            <person name="Krehenwinkel H."/>
            <person name="Uhl G."/>
            <person name="Kuss A.W."/>
            <person name="Jensen L."/>
            <person name="Jensen C."/>
            <person name="Gillespie R.G."/>
            <person name="Hoff K.J."/>
            <person name="Prost S."/>
        </authorList>
    </citation>
    <scope>NUCLEOTIDE SEQUENCE</scope>
</reference>
<proteinExistence type="inferred from homology"/>
<dbReference type="SUPFAM" id="SSF56176">
    <property type="entry name" value="FAD-binding/transporter-associated domain-like"/>
    <property type="match status" value="1"/>
</dbReference>
<dbReference type="Gene3D" id="3.30.465.10">
    <property type="match status" value="1"/>
</dbReference>
<keyword evidence="8" id="KW-0492">Microsome</keyword>
<evidence type="ECO:0000256" key="4">
    <source>
        <dbReference type="ARBA" id="ARBA00022630"/>
    </source>
</evidence>
<dbReference type="Pfam" id="PF01565">
    <property type="entry name" value="FAD_binding_4"/>
    <property type="match status" value="1"/>
</dbReference>
<accession>A0A8T0E0Y0</accession>
<dbReference type="PROSITE" id="PS51387">
    <property type="entry name" value="FAD_PCMH"/>
    <property type="match status" value="1"/>
</dbReference>
<dbReference type="OrthoDB" id="415825at2759"/>
<comment type="caution">
    <text evidence="10">The sequence shown here is derived from an EMBL/GenBank/DDBJ whole genome shotgun (WGS) entry which is preliminary data.</text>
</comment>
<evidence type="ECO:0000256" key="6">
    <source>
        <dbReference type="ARBA" id="ARBA00023002"/>
    </source>
</evidence>
<dbReference type="InterPro" id="IPR010031">
    <property type="entry name" value="FAD_lactone_oxidase-like"/>
</dbReference>
<dbReference type="PANTHER" id="PTHR43762:SF8">
    <property type="entry name" value="L-GULONOLACTONE OXIDASE"/>
    <property type="match status" value="1"/>
</dbReference>
<dbReference type="Gene3D" id="3.30.70.2520">
    <property type="match status" value="1"/>
</dbReference>
<comment type="pathway">
    <text evidence="8">Cofactor biosynthesis; L-ascorbate biosynthesis via UDP-alpha-D-glucuronate pathway; L-ascorbate from UDP-alpha-D-glucuronate: step 4/4.</text>
</comment>
<dbReference type="InterPro" id="IPR016166">
    <property type="entry name" value="FAD-bd_PCMH"/>
</dbReference>
<organism evidence="10 11">
    <name type="scientific">Argiope bruennichi</name>
    <name type="common">Wasp spider</name>
    <name type="synonym">Aranea bruennichi</name>
    <dbReference type="NCBI Taxonomy" id="94029"/>
    <lineage>
        <taxon>Eukaryota</taxon>
        <taxon>Metazoa</taxon>
        <taxon>Ecdysozoa</taxon>
        <taxon>Arthropoda</taxon>
        <taxon>Chelicerata</taxon>
        <taxon>Arachnida</taxon>
        <taxon>Araneae</taxon>
        <taxon>Araneomorphae</taxon>
        <taxon>Entelegynae</taxon>
        <taxon>Araneoidea</taxon>
        <taxon>Araneidae</taxon>
        <taxon>Argiope</taxon>
    </lineage>
</organism>
<dbReference type="GO" id="GO:0071949">
    <property type="term" value="F:FAD binding"/>
    <property type="evidence" value="ECO:0007669"/>
    <property type="project" value="UniProtKB-UniRule"/>
</dbReference>
<comment type="similarity">
    <text evidence="3 8">Belongs to the oxygen-dependent FAD-linked oxidoreductase family.</text>
</comment>
<dbReference type="GO" id="GO:0050105">
    <property type="term" value="F:L-gulonolactone oxidase activity"/>
    <property type="evidence" value="ECO:0007669"/>
    <property type="project" value="UniProtKB-EC"/>
</dbReference>
<evidence type="ECO:0000256" key="2">
    <source>
        <dbReference type="ARBA" id="ARBA00004275"/>
    </source>
</evidence>
<dbReference type="NCBIfam" id="TIGR01678">
    <property type="entry name" value="FAD_lactone_ox"/>
    <property type="match status" value="1"/>
</dbReference>
<dbReference type="EC" id="1.1.3.8" evidence="8"/>
<sequence length="470" mass="54542">MSEIDHSLRPSSLNIIYNSKYSNIMKAGISNVRFKNWSETFECVPELFFAPKTQEEIAQILELARNENKKVRVVGCKHSPSDIACTNGFMVSLQNFNKLIEIDKRQKRAKVQAGMKLSDLNDILYSHNLALSVLGSVSDITIGGAICVCTHGTGLEYGTISSYVTEMEIMLSNNTILNVSPEKDLDTFQAALCSLGSFGIILTVTIQCEYGFNLQMRQYGLPLKDVIENLEIHLSGSDHFRFMWFPYTDNVVVSHATRTEMLATKETWLTKLWKIFWDYGVGYHALEFCYYISTFVPHWVPHINKLFYYLSFSASSSKIDRSYKIFNFECLFKQYVNEWAIPIEKTGVVLWQLKEWIESTPDVYVHFPVEVRFTKADNILISPAFGRDTCYINIIMYRPYGKEVPYKRYWEAYEHIMMEAGGRPHWAKAHSVTAQTFRHMYPFFGKWCSIRQRLDPINMFMNSYMERIFS</sequence>
<evidence type="ECO:0000256" key="1">
    <source>
        <dbReference type="ARBA" id="ARBA00001974"/>
    </source>
</evidence>
<dbReference type="EMBL" id="JABXBU010002231">
    <property type="protein sequence ID" value="KAF8763889.1"/>
    <property type="molecule type" value="Genomic_DNA"/>
</dbReference>
<keyword evidence="7" id="KW-0576">Peroxisome</keyword>
<dbReference type="InterPro" id="IPR016167">
    <property type="entry name" value="FAD-bd_PCMH_sub1"/>
</dbReference>
<dbReference type="InterPro" id="IPR006094">
    <property type="entry name" value="Oxid_FAD_bind_N"/>
</dbReference>
<dbReference type="Proteomes" id="UP000807504">
    <property type="component" value="Unassembled WGS sequence"/>
</dbReference>
<dbReference type="InterPro" id="IPR016169">
    <property type="entry name" value="FAD-bd_PCMH_sub2"/>
</dbReference>
<dbReference type="GO" id="GO:0005789">
    <property type="term" value="C:endoplasmic reticulum membrane"/>
    <property type="evidence" value="ECO:0007669"/>
    <property type="project" value="UniProtKB-SubCell"/>
</dbReference>
<keyword evidence="6 8" id="KW-0560">Oxidoreductase</keyword>
<comment type="cofactor">
    <cofactor evidence="1 8">
        <name>FAD</name>
        <dbReference type="ChEBI" id="CHEBI:57692"/>
    </cofactor>
</comment>
<dbReference type="PANTHER" id="PTHR43762">
    <property type="entry name" value="L-GULONOLACTONE OXIDASE"/>
    <property type="match status" value="1"/>
</dbReference>
<dbReference type="OMA" id="YPRFGEF"/>
<evidence type="ECO:0000256" key="8">
    <source>
        <dbReference type="RuleBase" id="RU367158"/>
    </source>
</evidence>
<name>A0A8T0E0Y0_ARGBR</name>
<evidence type="ECO:0000256" key="5">
    <source>
        <dbReference type="ARBA" id="ARBA00022827"/>
    </source>
</evidence>
<gene>
    <name evidence="10" type="ORF">HNY73_022023</name>
</gene>
<feature type="domain" description="FAD-binding PCMH-type" evidence="9">
    <location>
        <begin position="41"/>
        <end position="211"/>
    </location>
</feature>
<dbReference type="Pfam" id="PF04030">
    <property type="entry name" value="ALO"/>
    <property type="match status" value="1"/>
</dbReference>
<dbReference type="GO" id="GO:0005777">
    <property type="term" value="C:peroxisome"/>
    <property type="evidence" value="ECO:0007669"/>
    <property type="project" value="UniProtKB-SubCell"/>
</dbReference>
<dbReference type="InterPro" id="IPR007173">
    <property type="entry name" value="ALO_C"/>
</dbReference>
<comment type="subcellular location">
    <subcellularLocation>
        <location evidence="8">Microsome membrane</location>
        <topology evidence="8">Single-pass membrane protein</topology>
    </subcellularLocation>
    <subcellularLocation>
        <location evidence="8">Endoplasmic reticulum membrane</location>
        <topology evidence="8">Single-pass membrane protein</topology>
    </subcellularLocation>
    <subcellularLocation>
        <location evidence="2">Peroxisome</location>
    </subcellularLocation>
</comment>
<reference evidence="10" key="2">
    <citation type="submission" date="2020-06" db="EMBL/GenBank/DDBJ databases">
        <authorList>
            <person name="Sheffer M."/>
        </authorList>
    </citation>
    <scope>NUCLEOTIDE SEQUENCE</scope>
</reference>
<comment type="catalytic activity">
    <reaction evidence="8">
        <text>L-gulono-1,4-lactone + O2 = L-ascorbate + H2O2 + H(+)</text>
        <dbReference type="Rhea" id="RHEA:32363"/>
        <dbReference type="ChEBI" id="CHEBI:15378"/>
        <dbReference type="ChEBI" id="CHEBI:15379"/>
        <dbReference type="ChEBI" id="CHEBI:16240"/>
        <dbReference type="ChEBI" id="CHEBI:17587"/>
        <dbReference type="ChEBI" id="CHEBI:38290"/>
        <dbReference type="EC" id="1.1.3.8"/>
    </reaction>
</comment>
<comment type="function">
    <text evidence="8">Oxidizes L-gulono-1,4-lactone to hydrogen peroxide and L-xylo-hexulonolactone which spontaneously isomerizes to L-ascorbate.</text>
</comment>
<evidence type="ECO:0000256" key="3">
    <source>
        <dbReference type="ARBA" id="ARBA00005466"/>
    </source>
</evidence>
<keyword evidence="5 8" id="KW-0274">FAD</keyword>
<evidence type="ECO:0000313" key="11">
    <source>
        <dbReference type="Proteomes" id="UP000807504"/>
    </source>
</evidence>
<evidence type="ECO:0000256" key="7">
    <source>
        <dbReference type="ARBA" id="ARBA00023140"/>
    </source>
</evidence>
<dbReference type="GO" id="GO:0019853">
    <property type="term" value="P:L-ascorbic acid biosynthetic process"/>
    <property type="evidence" value="ECO:0007669"/>
    <property type="project" value="UniProtKB-KW"/>
</dbReference>
<dbReference type="InterPro" id="IPR036318">
    <property type="entry name" value="FAD-bd_PCMH-like_sf"/>
</dbReference>
<dbReference type="AlphaFoldDB" id="A0A8T0E0Y0"/>
<dbReference type="GO" id="GO:0003885">
    <property type="term" value="F:D-arabinono-1,4-lactone oxidase activity"/>
    <property type="evidence" value="ECO:0007669"/>
    <property type="project" value="UniProtKB-UniRule"/>
</dbReference>
<keyword evidence="8" id="KW-0256">Endoplasmic reticulum</keyword>
<keyword evidence="11" id="KW-1185">Reference proteome</keyword>
<dbReference type="PIRSF" id="PIRSF000136">
    <property type="entry name" value="LGO_GLO"/>
    <property type="match status" value="1"/>
</dbReference>
<dbReference type="InterPro" id="IPR030654">
    <property type="entry name" value="Sugar_lactone_oxidase"/>
</dbReference>
<keyword evidence="8" id="KW-0060">Ascorbate biosynthesis</keyword>
<dbReference type="Gene3D" id="3.30.43.10">
    <property type="entry name" value="Uridine Diphospho-n-acetylenolpyruvylglucosamine Reductase, domain 2"/>
    <property type="match status" value="1"/>
</dbReference>